<evidence type="ECO:0008006" key="7">
    <source>
        <dbReference type="Google" id="ProtNLM"/>
    </source>
</evidence>
<organism evidence="5 6">
    <name type="scientific">Vanilla planifolia</name>
    <name type="common">Vanilla</name>
    <dbReference type="NCBI Taxonomy" id="51239"/>
    <lineage>
        <taxon>Eukaryota</taxon>
        <taxon>Viridiplantae</taxon>
        <taxon>Streptophyta</taxon>
        <taxon>Embryophyta</taxon>
        <taxon>Tracheophyta</taxon>
        <taxon>Spermatophyta</taxon>
        <taxon>Magnoliopsida</taxon>
        <taxon>Liliopsida</taxon>
        <taxon>Asparagales</taxon>
        <taxon>Orchidaceae</taxon>
        <taxon>Vanilloideae</taxon>
        <taxon>Vanilleae</taxon>
        <taxon>Vanilla</taxon>
    </lineage>
</organism>
<dbReference type="GO" id="GO:0005730">
    <property type="term" value="C:nucleolus"/>
    <property type="evidence" value="ECO:0007669"/>
    <property type="project" value="TreeGrafter"/>
</dbReference>
<accession>A0A835PM39</accession>
<evidence type="ECO:0000259" key="4">
    <source>
        <dbReference type="Pfam" id="PF13339"/>
    </source>
</evidence>
<evidence type="ECO:0000313" key="6">
    <source>
        <dbReference type="Proteomes" id="UP000636800"/>
    </source>
</evidence>
<dbReference type="Pfam" id="PF08164">
    <property type="entry name" value="TRAUB"/>
    <property type="match status" value="1"/>
</dbReference>
<dbReference type="EMBL" id="JADCNL010000013">
    <property type="protein sequence ID" value="KAG0454950.1"/>
    <property type="molecule type" value="Genomic_DNA"/>
</dbReference>
<dbReference type="InterPro" id="IPR025160">
    <property type="entry name" value="AATF"/>
</dbReference>
<dbReference type="Proteomes" id="UP000636800">
    <property type="component" value="Chromosome 13"/>
</dbReference>
<evidence type="ECO:0000313" key="5">
    <source>
        <dbReference type="EMBL" id="KAG0454950.1"/>
    </source>
</evidence>
<evidence type="ECO:0000259" key="3">
    <source>
        <dbReference type="Pfam" id="PF08164"/>
    </source>
</evidence>
<dbReference type="PANTHER" id="PTHR15565">
    <property type="entry name" value="AATF PROTEIN APOPTOSIS ANTAGONIZING TRANSCRIPTION FACTOR"/>
    <property type="match status" value="1"/>
</dbReference>
<gene>
    <name evidence="5" type="ORF">HPP92_024242</name>
</gene>
<dbReference type="InterPro" id="IPR039223">
    <property type="entry name" value="AATF/Bfr2"/>
</dbReference>
<feature type="compositionally biased region" description="Acidic residues" evidence="2">
    <location>
        <begin position="48"/>
        <end position="62"/>
    </location>
</feature>
<sequence length="422" mass="48553">MSYGRVFFLYNNNAIKQKMGSSRKRYKRDEDDIKSREESESAPLGDMFPDDASFDMESELDWDQFGQVEVGESGGESEEEEGDESDMEEEEGGDGENIGGKKDTEMEELEKEYQNLRKDELNLLKNLRRHKDEDAIKGQAIKNQKVLWDRNLEFRFLLQKTFSLSNKLPQEPIKSSFCNLDTAVDQAFSDLISSCKQTLNCMLELGEALLENNPSIIEENVKESCKDEELSTDVKVEDDEDWMRISKFYSRITPFRNNSVDKYYRKTQVITGAAAYRNKLVAFDQNISNQVNAYMGDLKGRIKGMQLRRSTVGIFGEAPTENGNGKEDGNLDGDPELFDDSEFYQQLLKEFFETCELTSSEPAFYSLKRMQPRKRKVVDRRASKSRKIRYNVHEKIVNFMAPVAIPPSIVFPSFKNLFGMGK</sequence>
<proteinExistence type="inferred from homology"/>
<feature type="compositionally biased region" description="Basic and acidic residues" evidence="2">
    <location>
        <begin position="27"/>
        <end position="39"/>
    </location>
</feature>
<feature type="region of interest" description="Disordered" evidence="2">
    <location>
        <begin position="19"/>
        <end position="104"/>
    </location>
</feature>
<name>A0A835PM39_VANPL</name>
<reference evidence="5 6" key="1">
    <citation type="journal article" date="2020" name="Nat. Food">
        <title>A phased Vanilla planifolia genome enables genetic improvement of flavour and production.</title>
        <authorList>
            <person name="Hasing T."/>
            <person name="Tang H."/>
            <person name="Brym M."/>
            <person name="Khazi F."/>
            <person name="Huang T."/>
            <person name="Chambers A.H."/>
        </authorList>
    </citation>
    <scope>NUCLEOTIDE SEQUENCE [LARGE SCALE GENOMIC DNA]</scope>
    <source>
        <tissue evidence="5">Leaf</tissue>
    </source>
</reference>
<comment type="caution">
    <text evidence="5">The sequence shown here is derived from an EMBL/GenBank/DDBJ whole genome shotgun (WGS) entry which is preliminary data.</text>
</comment>
<dbReference type="InterPro" id="IPR012617">
    <property type="entry name" value="AATF_C"/>
</dbReference>
<comment type="similarity">
    <text evidence="1">Belongs to the AATF family.</text>
</comment>
<dbReference type="OrthoDB" id="2962993at2759"/>
<evidence type="ECO:0000256" key="2">
    <source>
        <dbReference type="SAM" id="MobiDB-lite"/>
    </source>
</evidence>
<dbReference type="Pfam" id="PF13339">
    <property type="entry name" value="AATF-Che1"/>
    <property type="match status" value="1"/>
</dbReference>
<protein>
    <recommendedName>
        <fullName evidence="7">Protein AATF</fullName>
    </recommendedName>
</protein>
<feature type="compositionally biased region" description="Acidic residues" evidence="2">
    <location>
        <begin position="75"/>
        <end position="94"/>
    </location>
</feature>
<feature type="domain" description="Apoptosis-antagonizing transcription factor C-terminal" evidence="3">
    <location>
        <begin position="344"/>
        <end position="404"/>
    </location>
</feature>
<keyword evidence="6" id="KW-1185">Reference proteome</keyword>
<dbReference type="PANTHER" id="PTHR15565:SF0">
    <property type="entry name" value="PROTEIN AATF"/>
    <property type="match status" value="1"/>
</dbReference>
<dbReference type="AlphaFoldDB" id="A0A835PM39"/>
<evidence type="ECO:0000256" key="1">
    <source>
        <dbReference type="ARBA" id="ARBA00008966"/>
    </source>
</evidence>
<feature type="domain" description="AATF leucine zipper-containing" evidence="4">
    <location>
        <begin position="134"/>
        <end position="266"/>
    </location>
</feature>